<dbReference type="InterPro" id="IPR039426">
    <property type="entry name" value="TonB-dep_rcpt-like"/>
</dbReference>
<dbReference type="Pfam" id="PF07715">
    <property type="entry name" value="Plug"/>
    <property type="match status" value="1"/>
</dbReference>
<reference evidence="18 19" key="1">
    <citation type="submission" date="2020-09" db="EMBL/GenBank/DDBJ databases">
        <title>Methylomonas albis sp. nov. and Methylomonas fluvii sp. nov.: Two cold-adapted methanotrophs from the River Elbe and an amended description of Methylovulum psychrotolerans strain Eb1.</title>
        <authorList>
            <person name="Bussmann I.K."/>
            <person name="Klings K.-W."/>
            <person name="Warnstedt J."/>
            <person name="Hoppert M."/>
            <person name="Saborowski A."/>
            <person name="Horn F."/>
            <person name="Liebner S."/>
        </authorList>
    </citation>
    <scope>NUCLEOTIDE SEQUENCE [LARGE SCALE GENOMIC DNA]</scope>
    <source>
        <strain evidence="18 19">EbB</strain>
    </source>
</reference>
<dbReference type="Pfam" id="PF00593">
    <property type="entry name" value="TonB_dep_Rec_b-barrel"/>
    <property type="match status" value="1"/>
</dbReference>
<dbReference type="EMBL" id="JACXST010000001">
    <property type="protein sequence ID" value="MBD9360551.1"/>
    <property type="molecule type" value="Genomic_DNA"/>
</dbReference>
<evidence type="ECO:0000256" key="2">
    <source>
        <dbReference type="ARBA" id="ARBA00009810"/>
    </source>
</evidence>
<dbReference type="PANTHER" id="PTHR32552">
    <property type="entry name" value="FERRICHROME IRON RECEPTOR-RELATED"/>
    <property type="match status" value="1"/>
</dbReference>
<dbReference type="InterPro" id="IPR010105">
    <property type="entry name" value="TonB_sidphr_rcpt"/>
</dbReference>
<keyword evidence="8" id="KW-0408">Iron</keyword>
<keyword evidence="6 14" id="KW-0812">Transmembrane</keyword>
<proteinExistence type="inferred from homology"/>
<name>A0ABR9DCN7_9GAMM</name>
<accession>A0ABR9DCN7</accession>
<keyword evidence="11 14" id="KW-0472">Membrane</keyword>
<feature type="chain" id="PRO_5046187153" evidence="16">
    <location>
        <begin position="27"/>
        <end position="797"/>
    </location>
</feature>
<keyword evidence="7 16" id="KW-0732">Signal</keyword>
<protein>
    <submittedName>
        <fullName evidence="18">TonB-dependent receptor</fullName>
    </submittedName>
</protein>
<evidence type="ECO:0000256" key="11">
    <source>
        <dbReference type="ARBA" id="ARBA00023136"/>
    </source>
</evidence>
<dbReference type="InterPro" id="IPR000531">
    <property type="entry name" value="Beta-barrel_TonB"/>
</dbReference>
<keyword evidence="5" id="KW-0410">Iron transport</keyword>
<dbReference type="Gene3D" id="2.170.130.10">
    <property type="entry name" value="TonB-dependent receptor, plug domain"/>
    <property type="match status" value="1"/>
</dbReference>
<feature type="domain" description="Secretin/TonB short N-terminal" evidence="17">
    <location>
        <begin position="53"/>
        <end position="104"/>
    </location>
</feature>
<keyword evidence="19" id="KW-1185">Reference proteome</keyword>
<gene>
    <name evidence="18" type="ORF">EBB_08375</name>
</gene>
<evidence type="ECO:0000256" key="15">
    <source>
        <dbReference type="RuleBase" id="RU003357"/>
    </source>
</evidence>
<comment type="subcellular location">
    <subcellularLocation>
        <location evidence="1 14">Cell outer membrane</location>
        <topology evidence="1 14">Multi-pass membrane protein</topology>
    </subcellularLocation>
</comment>
<evidence type="ECO:0000256" key="7">
    <source>
        <dbReference type="ARBA" id="ARBA00022729"/>
    </source>
</evidence>
<dbReference type="Gene3D" id="3.55.50.30">
    <property type="match status" value="1"/>
</dbReference>
<keyword evidence="4 14" id="KW-1134">Transmembrane beta strand</keyword>
<evidence type="ECO:0000256" key="9">
    <source>
        <dbReference type="ARBA" id="ARBA00023065"/>
    </source>
</evidence>
<dbReference type="InterPro" id="IPR012910">
    <property type="entry name" value="Plug_dom"/>
</dbReference>
<dbReference type="InterPro" id="IPR036942">
    <property type="entry name" value="Beta-barrel_TonB_sf"/>
</dbReference>
<evidence type="ECO:0000259" key="17">
    <source>
        <dbReference type="SMART" id="SM00965"/>
    </source>
</evidence>
<dbReference type="Proteomes" id="UP000641152">
    <property type="component" value="Unassembled WGS sequence"/>
</dbReference>
<evidence type="ECO:0000256" key="12">
    <source>
        <dbReference type="ARBA" id="ARBA00023170"/>
    </source>
</evidence>
<dbReference type="CDD" id="cd01347">
    <property type="entry name" value="ligand_gated_channel"/>
    <property type="match status" value="1"/>
</dbReference>
<dbReference type="Gene3D" id="2.40.170.20">
    <property type="entry name" value="TonB-dependent receptor, beta-barrel domain"/>
    <property type="match status" value="1"/>
</dbReference>
<evidence type="ECO:0000313" key="18">
    <source>
        <dbReference type="EMBL" id="MBD9360551.1"/>
    </source>
</evidence>
<evidence type="ECO:0000256" key="8">
    <source>
        <dbReference type="ARBA" id="ARBA00023004"/>
    </source>
</evidence>
<evidence type="ECO:0000256" key="13">
    <source>
        <dbReference type="ARBA" id="ARBA00023237"/>
    </source>
</evidence>
<keyword evidence="12 18" id="KW-0675">Receptor</keyword>
<dbReference type="InterPro" id="IPR037066">
    <property type="entry name" value="Plug_dom_sf"/>
</dbReference>
<evidence type="ECO:0000256" key="16">
    <source>
        <dbReference type="SAM" id="SignalP"/>
    </source>
</evidence>
<dbReference type="SMART" id="SM00965">
    <property type="entry name" value="STN"/>
    <property type="match status" value="1"/>
</dbReference>
<evidence type="ECO:0000256" key="3">
    <source>
        <dbReference type="ARBA" id="ARBA00022448"/>
    </source>
</evidence>
<dbReference type="Pfam" id="PF07660">
    <property type="entry name" value="STN"/>
    <property type="match status" value="1"/>
</dbReference>
<evidence type="ECO:0000256" key="1">
    <source>
        <dbReference type="ARBA" id="ARBA00004571"/>
    </source>
</evidence>
<evidence type="ECO:0000256" key="5">
    <source>
        <dbReference type="ARBA" id="ARBA00022496"/>
    </source>
</evidence>
<dbReference type="PANTHER" id="PTHR32552:SF68">
    <property type="entry name" value="FERRICHROME OUTER MEMBRANE TRANSPORTER_PHAGE RECEPTOR"/>
    <property type="match status" value="1"/>
</dbReference>
<organism evidence="18 19">
    <name type="scientific">Methylomonas fluvii</name>
    <dbReference type="NCBI Taxonomy" id="1854564"/>
    <lineage>
        <taxon>Bacteria</taxon>
        <taxon>Pseudomonadati</taxon>
        <taxon>Pseudomonadota</taxon>
        <taxon>Gammaproteobacteria</taxon>
        <taxon>Methylococcales</taxon>
        <taxon>Methylococcaceae</taxon>
        <taxon>Methylomonas</taxon>
    </lineage>
</organism>
<dbReference type="NCBIfam" id="TIGR01783">
    <property type="entry name" value="TonB-siderophor"/>
    <property type="match status" value="1"/>
</dbReference>
<keyword evidence="13 14" id="KW-0998">Cell outer membrane</keyword>
<comment type="caution">
    <text evidence="18">The sequence shown here is derived from an EMBL/GenBank/DDBJ whole genome shotgun (WGS) entry which is preliminary data.</text>
</comment>
<evidence type="ECO:0000256" key="14">
    <source>
        <dbReference type="PROSITE-ProRule" id="PRU01360"/>
    </source>
</evidence>
<sequence>MKKFTWKPHRSLLALTILSATGAVLAEPQIHHPSIAPQSISEALKALAAETHIQIFSDGDALKGKQTSGIQGDFTAKEALQKLLTGTGLTYTFTAEDAVAVKAAETGSNAASTLPAVTVLGQTIQDTTDPYNEDYRLTKVNTATKTNTPIMETPMSIKVVPRAVMDDQQIVLFDDAVIRNVSGVQRNFDFGDLYQGFIVRGFSLGANIYRDGLRQNTGYFEPAGMERVEVLKGAAAMLYGRTQPGGLVNYVTKKPLDKAHYSLQQQFGSYDLYRTTADATGPINDDKSLLYRLNIAYSSNNSFRDYNENERIYVAPSLTWRLSDQTEMTVQLEHQHDDYVMDFGIPAVGNRPAQVPKSFFVGDAAVNNSSMDSNQIATIISHRFNDHWKIEHKFNWHQWTHEFNSIFPAGNINADQQTINRALMTGPTDRESFATNLDISGEFKTFGAQHKLLIGADYFKLKTDTYDNHWTYGVIPALDIFNPNNHMLDANAVKAVPNDFWWQEKDQWYGVYAQDQITLWDKLHFLVEARYDILDYGTGCCSEPINIDDHEDNRLNPRFGIVYQPWKWLSLFGNYVESIGTNNGLTPTKTVNKPEIGTQYEVGFKTEFFDGRLSSNLAYYHLTKENMLTGVPGLPYRTSVGEARSQGIEFDLTGELTDYLSLLGTYAYTDAIFTKDNGFAPWGMASKQGNRLPNVPEHSGSLWLTFHPDDRFKIGAGMFAQGQRAGNDNNTYDLPGFVRVDAMVAYNWKIAGSKLITQFNVNNLLDKDYFRGSRVTDSSGALPGEPISFIGSLRLDY</sequence>
<keyword evidence="9" id="KW-0406">Ion transport</keyword>
<evidence type="ECO:0000313" key="19">
    <source>
        <dbReference type="Proteomes" id="UP000641152"/>
    </source>
</evidence>
<evidence type="ECO:0000256" key="6">
    <source>
        <dbReference type="ARBA" id="ARBA00022692"/>
    </source>
</evidence>
<feature type="signal peptide" evidence="16">
    <location>
        <begin position="1"/>
        <end position="26"/>
    </location>
</feature>
<dbReference type="RefSeq" id="WP_192393285.1">
    <property type="nucleotide sequence ID" value="NZ_CAJHIU010000001.1"/>
</dbReference>
<dbReference type="PROSITE" id="PS52016">
    <property type="entry name" value="TONB_DEPENDENT_REC_3"/>
    <property type="match status" value="1"/>
</dbReference>
<evidence type="ECO:0000256" key="10">
    <source>
        <dbReference type="ARBA" id="ARBA00023077"/>
    </source>
</evidence>
<dbReference type="SUPFAM" id="SSF56935">
    <property type="entry name" value="Porins"/>
    <property type="match status" value="1"/>
</dbReference>
<keyword evidence="10 15" id="KW-0798">TonB box</keyword>
<evidence type="ECO:0000256" key="4">
    <source>
        <dbReference type="ARBA" id="ARBA00022452"/>
    </source>
</evidence>
<keyword evidence="3 14" id="KW-0813">Transport</keyword>
<comment type="similarity">
    <text evidence="2 14 15">Belongs to the TonB-dependent receptor family.</text>
</comment>
<dbReference type="InterPro" id="IPR011662">
    <property type="entry name" value="Secretin/TonB_short_N"/>
</dbReference>